<dbReference type="GO" id="GO:0009307">
    <property type="term" value="P:DNA restriction-modification system"/>
    <property type="evidence" value="ECO:0007669"/>
    <property type="project" value="InterPro"/>
</dbReference>
<keyword evidence="3 6" id="KW-0808">Transferase</keyword>
<dbReference type="GO" id="GO:0009007">
    <property type="term" value="F:site-specific DNA-methyltransferase (adenine-specific) activity"/>
    <property type="evidence" value="ECO:0007669"/>
    <property type="project" value="UniProtKB-EC"/>
</dbReference>
<evidence type="ECO:0000256" key="2">
    <source>
        <dbReference type="ARBA" id="ARBA00022603"/>
    </source>
</evidence>
<dbReference type="OrthoDB" id="9805629at2"/>
<dbReference type="PRINTS" id="PR00505">
    <property type="entry name" value="D12N6MTFRASE"/>
</dbReference>
<dbReference type="InterPro" id="IPR012327">
    <property type="entry name" value="MeTrfase_D12"/>
</dbReference>
<dbReference type="Pfam" id="PF02086">
    <property type="entry name" value="MethyltransfD12"/>
    <property type="match status" value="1"/>
</dbReference>
<evidence type="ECO:0000256" key="3">
    <source>
        <dbReference type="ARBA" id="ARBA00022679"/>
    </source>
</evidence>
<dbReference type="Proteomes" id="UP000282971">
    <property type="component" value="Unassembled WGS sequence"/>
</dbReference>
<evidence type="ECO:0000313" key="6">
    <source>
        <dbReference type="EMBL" id="RVT94907.1"/>
    </source>
</evidence>
<comment type="catalytic activity">
    <reaction evidence="5">
        <text>a 2'-deoxyadenosine in DNA + S-adenosyl-L-methionine = an N(6)-methyl-2'-deoxyadenosine in DNA + S-adenosyl-L-homocysteine + H(+)</text>
        <dbReference type="Rhea" id="RHEA:15197"/>
        <dbReference type="Rhea" id="RHEA-COMP:12418"/>
        <dbReference type="Rhea" id="RHEA-COMP:12419"/>
        <dbReference type="ChEBI" id="CHEBI:15378"/>
        <dbReference type="ChEBI" id="CHEBI:57856"/>
        <dbReference type="ChEBI" id="CHEBI:59789"/>
        <dbReference type="ChEBI" id="CHEBI:90615"/>
        <dbReference type="ChEBI" id="CHEBI:90616"/>
        <dbReference type="EC" id="2.1.1.72"/>
    </reaction>
</comment>
<gene>
    <name evidence="6" type="ORF">EOD43_14190</name>
</gene>
<dbReference type="PROSITE" id="PS00092">
    <property type="entry name" value="N6_MTASE"/>
    <property type="match status" value="1"/>
</dbReference>
<dbReference type="GO" id="GO:0032259">
    <property type="term" value="P:methylation"/>
    <property type="evidence" value="ECO:0007669"/>
    <property type="project" value="UniProtKB-KW"/>
</dbReference>
<sequence>MLYDARAHAARWTDDYLFNQLIPYIGNKRKLLPLIGEAIAAAELGHGAHFVDLFAGSGVVSRFAKTLGFRVTANDWEPYAGAINGAHVALDAAPDYRGRAYEEVIATLNDLPPVEGWVTKHLCPDDDDNPDPARDRMFYLRRNGMRIDAIRAWIEDQRLEAGQRNALLAPLLYQACYVANVSGVFKGFHRGWGGQTGTALHRIKADLTLRPAIFHANGFAARATAMDAAKLAGEAADFVYLDPPYNQHPYGSNYHVLNSIALDDRPLLSAKIEGRGSKSAIRTDWRSERRSAYNHRGQALAAYRALVGAIDARWIATSYSTDGNIAVADMVAACVARGDTSVFVQGYKRYRVSSQRMSPKPMNVEFVLLTDTAAPARTSAQDLVAAIEQAERIALDAHPQTASAIGRV</sequence>
<reference evidence="6 7" key="1">
    <citation type="submission" date="2019-01" db="EMBL/GenBank/DDBJ databases">
        <authorList>
            <person name="Chen W.-M."/>
        </authorList>
    </citation>
    <scope>NUCLEOTIDE SEQUENCE [LARGE SCALE GENOMIC DNA]</scope>
    <source>
        <strain evidence="6 7">CCP-7</strain>
    </source>
</reference>
<proteinExistence type="predicted"/>
<accession>A0A437MB86</accession>
<dbReference type="InterPro" id="IPR002052">
    <property type="entry name" value="DNA_methylase_N6_adenine_CS"/>
</dbReference>
<keyword evidence="7" id="KW-1185">Reference proteome</keyword>
<comment type="caution">
    <text evidence="6">The sequence shown here is derived from an EMBL/GenBank/DDBJ whole genome shotgun (WGS) entry which is preliminary data.</text>
</comment>
<organism evidence="6 7">
    <name type="scientific">Sphingomonas crocodyli</name>
    <dbReference type="NCBI Taxonomy" id="1979270"/>
    <lineage>
        <taxon>Bacteria</taxon>
        <taxon>Pseudomonadati</taxon>
        <taxon>Pseudomonadota</taxon>
        <taxon>Alphaproteobacteria</taxon>
        <taxon>Sphingomonadales</taxon>
        <taxon>Sphingomonadaceae</taxon>
        <taxon>Sphingomonas</taxon>
    </lineage>
</organism>
<evidence type="ECO:0000256" key="4">
    <source>
        <dbReference type="ARBA" id="ARBA00022691"/>
    </source>
</evidence>
<evidence type="ECO:0000256" key="1">
    <source>
        <dbReference type="ARBA" id="ARBA00011900"/>
    </source>
</evidence>
<dbReference type="RefSeq" id="WP_127744483.1">
    <property type="nucleotide sequence ID" value="NZ_SACN01000001.1"/>
</dbReference>
<dbReference type="GO" id="GO:0003676">
    <property type="term" value="F:nucleic acid binding"/>
    <property type="evidence" value="ECO:0007669"/>
    <property type="project" value="InterPro"/>
</dbReference>
<protein>
    <recommendedName>
        <fullName evidence="1">site-specific DNA-methyltransferase (adenine-specific)</fullName>
        <ecNumber evidence="1">2.1.1.72</ecNumber>
    </recommendedName>
</protein>
<evidence type="ECO:0000313" key="7">
    <source>
        <dbReference type="Proteomes" id="UP000282971"/>
    </source>
</evidence>
<dbReference type="InterPro" id="IPR029063">
    <property type="entry name" value="SAM-dependent_MTases_sf"/>
</dbReference>
<keyword evidence="4" id="KW-0949">S-adenosyl-L-methionine</keyword>
<name>A0A437MB86_9SPHN</name>
<dbReference type="SUPFAM" id="SSF53335">
    <property type="entry name" value="S-adenosyl-L-methionine-dependent methyltransferases"/>
    <property type="match status" value="1"/>
</dbReference>
<dbReference type="EMBL" id="SACN01000001">
    <property type="protein sequence ID" value="RVT94907.1"/>
    <property type="molecule type" value="Genomic_DNA"/>
</dbReference>
<dbReference type="EC" id="2.1.1.72" evidence="1"/>
<evidence type="ECO:0000256" key="5">
    <source>
        <dbReference type="ARBA" id="ARBA00047942"/>
    </source>
</evidence>
<dbReference type="AlphaFoldDB" id="A0A437MB86"/>
<keyword evidence="2 6" id="KW-0489">Methyltransferase</keyword>